<dbReference type="SUPFAM" id="SSF53335">
    <property type="entry name" value="S-adenosyl-L-methionine-dependent methyltransferases"/>
    <property type="match status" value="1"/>
</dbReference>
<dbReference type="STRING" id="1206085.SAMN05443575_3485"/>
<dbReference type="Gene3D" id="3.40.50.150">
    <property type="entry name" value="Vaccinia Virus protein VP39"/>
    <property type="match status" value="1"/>
</dbReference>
<gene>
    <name evidence="1" type="ORF">SAMN05443575_3485</name>
</gene>
<dbReference type="GO" id="GO:0032259">
    <property type="term" value="P:methylation"/>
    <property type="evidence" value="ECO:0007669"/>
    <property type="project" value="UniProtKB-KW"/>
</dbReference>
<proteinExistence type="predicted"/>
<dbReference type="Proteomes" id="UP000186132">
    <property type="component" value="Unassembled WGS sequence"/>
</dbReference>
<dbReference type="InterPro" id="IPR029063">
    <property type="entry name" value="SAM-dependent_MTases_sf"/>
</dbReference>
<dbReference type="AlphaFoldDB" id="A0A1M5R9J2"/>
<protein>
    <submittedName>
        <fullName evidence="1">Methyltransferase domain-containing protein</fullName>
    </submittedName>
</protein>
<dbReference type="Pfam" id="PF13578">
    <property type="entry name" value="Methyltransf_24"/>
    <property type="match status" value="1"/>
</dbReference>
<keyword evidence="1" id="KW-0489">Methyltransferase</keyword>
<dbReference type="EMBL" id="FQVU01000005">
    <property type="protein sequence ID" value="SHH22995.1"/>
    <property type="molecule type" value="Genomic_DNA"/>
</dbReference>
<reference evidence="1 2" key="1">
    <citation type="submission" date="2016-11" db="EMBL/GenBank/DDBJ databases">
        <authorList>
            <person name="Jaros S."/>
            <person name="Januszkiewicz K."/>
            <person name="Wedrychowicz H."/>
        </authorList>
    </citation>
    <scope>NUCLEOTIDE SEQUENCE [LARGE SCALE GENOMIC DNA]</scope>
    <source>
        <strain evidence="1 2">DSM 45627</strain>
    </source>
</reference>
<accession>A0A1M5R9J2</accession>
<name>A0A1M5R9J2_9ACTN</name>
<dbReference type="RefSeq" id="WP_200800287.1">
    <property type="nucleotide sequence ID" value="NZ_FQVU01000005.1"/>
</dbReference>
<dbReference type="GO" id="GO:0008168">
    <property type="term" value="F:methyltransferase activity"/>
    <property type="evidence" value="ECO:0007669"/>
    <property type="project" value="UniProtKB-KW"/>
</dbReference>
<keyword evidence="1" id="KW-0808">Transferase</keyword>
<keyword evidence="2" id="KW-1185">Reference proteome</keyword>
<evidence type="ECO:0000313" key="2">
    <source>
        <dbReference type="Proteomes" id="UP000186132"/>
    </source>
</evidence>
<organism evidence="1 2">
    <name type="scientific">Jatrophihabitans endophyticus</name>
    <dbReference type="NCBI Taxonomy" id="1206085"/>
    <lineage>
        <taxon>Bacteria</taxon>
        <taxon>Bacillati</taxon>
        <taxon>Actinomycetota</taxon>
        <taxon>Actinomycetes</taxon>
        <taxon>Jatrophihabitantales</taxon>
        <taxon>Jatrophihabitantaceae</taxon>
        <taxon>Jatrophihabitans</taxon>
    </lineage>
</organism>
<evidence type="ECO:0000313" key="1">
    <source>
        <dbReference type="EMBL" id="SHH22995.1"/>
    </source>
</evidence>
<sequence length="250" mass="27650">MTTTAKKLSRHEFLQGLHELLRPRTYVETGIQTGSSITLSRAASIGIDPEFSINSELLAPVHLARTTSDEFFARANPLASLPTRTIDLAFVDGMHLSEYALRDYLAVERFTTTTSVVLFDDMLPRNVDEAARYRHTTAWTGDVYKAADALRRFCPEVVVIELDTTPTGTVLVLAPNASRDGVLPGYDDWLVEATAPDPQDVPTEILTRSRAKDPARVLASTGWAELVRLRAKRKPPTAETVRAAFADILR</sequence>